<evidence type="ECO:0008006" key="3">
    <source>
        <dbReference type="Google" id="ProtNLM"/>
    </source>
</evidence>
<gene>
    <name evidence="1" type="ORF">Ddye_005485</name>
</gene>
<name>A0AAD9XGR3_9ROSI</name>
<proteinExistence type="predicted"/>
<dbReference type="Proteomes" id="UP001280121">
    <property type="component" value="Unassembled WGS sequence"/>
</dbReference>
<protein>
    <recommendedName>
        <fullName evidence="3">Transposase MuDR plant domain-containing protein</fullName>
    </recommendedName>
</protein>
<comment type="caution">
    <text evidence="1">The sequence shown here is derived from an EMBL/GenBank/DDBJ whole genome shotgun (WGS) entry which is preliminary data.</text>
</comment>
<keyword evidence="2" id="KW-1185">Reference proteome</keyword>
<organism evidence="1 2">
    <name type="scientific">Dipteronia dyeriana</name>
    <dbReference type="NCBI Taxonomy" id="168575"/>
    <lineage>
        <taxon>Eukaryota</taxon>
        <taxon>Viridiplantae</taxon>
        <taxon>Streptophyta</taxon>
        <taxon>Embryophyta</taxon>
        <taxon>Tracheophyta</taxon>
        <taxon>Spermatophyta</taxon>
        <taxon>Magnoliopsida</taxon>
        <taxon>eudicotyledons</taxon>
        <taxon>Gunneridae</taxon>
        <taxon>Pentapetalae</taxon>
        <taxon>rosids</taxon>
        <taxon>malvids</taxon>
        <taxon>Sapindales</taxon>
        <taxon>Sapindaceae</taxon>
        <taxon>Hippocastanoideae</taxon>
        <taxon>Acereae</taxon>
        <taxon>Dipteronia</taxon>
    </lineage>
</organism>
<evidence type="ECO:0000313" key="1">
    <source>
        <dbReference type="EMBL" id="KAK2658952.1"/>
    </source>
</evidence>
<reference evidence="1" key="1">
    <citation type="journal article" date="2023" name="Plant J.">
        <title>Genome sequences and population genomics provide insights into the demographic history, inbreeding, and mutation load of two 'living fossil' tree species of Dipteronia.</title>
        <authorList>
            <person name="Feng Y."/>
            <person name="Comes H.P."/>
            <person name="Chen J."/>
            <person name="Zhu S."/>
            <person name="Lu R."/>
            <person name="Zhang X."/>
            <person name="Li P."/>
            <person name="Qiu J."/>
            <person name="Olsen K.M."/>
            <person name="Qiu Y."/>
        </authorList>
    </citation>
    <scope>NUCLEOTIDE SEQUENCE</scope>
    <source>
        <strain evidence="1">KIB01</strain>
    </source>
</reference>
<dbReference type="EMBL" id="JANJYI010000002">
    <property type="protein sequence ID" value="KAK2658952.1"/>
    <property type="molecule type" value="Genomic_DNA"/>
</dbReference>
<evidence type="ECO:0000313" key="2">
    <source>
        <dbReference type="Proteomes" id="UP001280121"/>
    </source>
</evidence>
<sequence length="217" mass="24891">MTCEELLSIVEATSCITERNGIEARENMCGVLLEVANQADINTELNVRAIDEENLHPVDNVANNDEEEHPVESKRRARRVHRFSCSAPDLAGTFEVRANVTPYDSDSTWVIPGAESYSFGMSGSKNLVEAEPISMIYKGVFFPTKKDLKRLVGHFGMRQNFEWKVKKSNKTMLHLVCLMDNCMWKLRVVRKDEGTYFLVRSFVNEHTCPLEEIHRRH</sequence>
<dbReference type="AlphaFoldDB" id="A0AAD9XGR3"/>
<accession>A0AAD9XGR3</accession>